<evidence type="ECO:0000313" key="7">
    <source>
        <dbReference type="EMBL" id="GGJ33208.1"/>
    </source>
</evidence>
<comment type="caution">
    <text evidence="7">The sequence shown here is derived from an EMBL/GenBank/DDBJ whole genome shotgun (WGS) entry which is preliminary data.</text>
</comment>
<keyword evidence="3 6" id="KW-0378">Hydrolase</keyword>
<reference evidence="8" key="1">
    <citation type="journal article" date="2019" name="Int. J. Syst. Evol. Microbiol.">
        <title>The Global Catalogue of Microorganisms (GCM) 10K type strain sequencing project: providing services to taxonomists for standard genome sequencing and annotation.</title>
        <authorList>
            <consortium name="The Broad Institute Genomics Platform"/>
            <consortium name="The Broad Institute Genome Sequencing Center for Infectious Disease"/>
            <person name="Wu L."/>
            <person name="Ma J."/>
        </authorList>
    </citation>
    <scope>NUCLEOTIDE SEQUENCE [LARGE SCALE GENOMIC DNA]</scope>
    <source>
        <strain evidence="8">JCM 14370</strain>
    </source>
</reference>
<dbReference type="InterPro" id="IPR023296">
    <property type="entry name" value="Glyco_hydro_beta-prop_sf"/>
</dbReference>
<dbReference type="Pfam" id="PF04616">
    <property type="entry name" value="Glyco_hydro_43"/>
    <property type="match status" value="1"/>
</dbReference>
<keyword evidence="2" id="KW-0858">Xylan degradation</keyword>
<evidence type="ECO:0000256" key="2">
    <source>
        <dbReference type="ARBA" id="ARBA00022651"/>
    </source>
</evidence>
<evidence type="ECO:0000256" key="1">
    <source>
        <dbReference type="ARBA" id="ARBA00009865"/>
    </source>
</evidence>
<dbReference type="CDD" id="cd08991">
    <property type="entry name" value="GH43_HoAraf43-like"/>
    <property type="match status" value="1"/>
</dbReference>
<comment type="similarity">
    <text evidence="1 6">Belongs to the glycosyl hydrolase 43 family.</text>
</comment>
<dbReference type="RefSeq" id="WP_189002477.1">
    <property type="nucleotide sequence ID" value="NZ_BMOD01000005.1"/>
</dbReference>
<dbReference type="InterPro" id="IPR052176">
    <property type="entry name" value="Glycosyl_Hydrlase_43_Enz"/>
</dbReference>
<keyword evidence="5 6" id="KW-0326">Glycosidase</keyword>
<dbReference type="Gene3D" id="2.115.10.20">
    <property type="entry name" value="Glycosyl hydrolase domain, family 43"/>
    <property type="match status" value="1"/>
</dbReference>
<dbReference type="EMBL" id="BMOD01000005">
    <property type="protein sequence ID" value="GGJ33208.1"/>
    <property type="molecule type" value="Genomic_DNA"/>
</dbReference>
<keyword evidence="4" id="KW-0119">Carbohydrate metabolism</keyword>
<keyword evidence="8" id="KW-1185">Reference proteome</keyword>
<evidence type="ECO:0000313" key="8">
    <source>
        <dbReference type="Proteomes" id="UP000632222"/>
    </source>
</evidence>
<keyword evidence="2" id="KW-0624">Polysaccharide degradation</keyword>
<evidence type="ECO:0000256" key="6">
    <source>
        <dbReference type="RuleBase" id="RU361187"/>
    </source>
</evidence>
<organism evidence="7 8">
    <name type="scientific">Deinococcus roseus</name>
    <dbReference type="NCBI Taxonomy" id="392414"/>
    <lineage>
        <taxon>Bacteria</taxon>
        <taxon>Thermotogati</taxon>
        <taxon>Deinococcota</taxon>
        <taxon>Deinococci</taxon>
        <taxon>Deinococcales</taxon>
        <taxon>Deinococcaceae</taxon>
        <taxon>Deinococcus</taxon>
    </lineage>
</organism>
<dbReference type="Proteomes" id="UP000632222">
    <property type="component" value="Unassembled WGS sequence"/>
</dbReference>
<accession>A0ABQ2CYI6</accession>
<proteinExistence type="inferred from homology"/>
<dbReference type="SUPFAM" id="SSF75005">
    <property type="entry name" value="Arabinanase/levansucrase/invertase"/>
    <property type="match status" value="1"/>
</dbReference>
<evidence type="ECO:0000256" key="3">
    <source>
        <dbReference type="ARBA" id="ARBA00022801"/>
    </source>
</evidence>
<dbReference type="InterPro" id="IPR006710">
    <property type="entry name" value="Glyco_hydro_43"/>
</dbReference>
<name>A0ABQ2CYI6_9DEIO</name>
<dbReference type="PANTHER" id="PTHR43772">
    <property type="entry name" value="ENDO-1,4-BETA-XYLANASE"/>
    <property type="match status" value="1"/>
</dbReference>
<sequence>MTSLSPRHSAYFADPFILKHQDRYYAFGTGRSAREGRAFEVLTSADLQHWESLGGALLPVPGFENGDYWAPEVAFSEGKFYMYYSVGHGDKGHHLRVAISATPEGPYEDQNLNLVSGEPFSIDPSPFQDEDGQWYLYYARDFLDGARVGTALVVDRMLSMTELAGHPQVVLRASQDWQIYQRNREMYGQTLDWHTLEGAFTVKRNGKYFCFYSGGAWINDTYGVNYAVADHPLGPWTEPFDHASILNTHLTGLTGPGHNSITVMPDGQDGIVFHAWDEERTRRQLYILPLLWTPEGPRVEGTAVLQGSE</sequence>
<evidence type="ECO:0000256" key="4">
    <source>
        <dbReference type="ARBA" id="ARBA00023277"/>
    </source>
</evidence>
<protein>
    <submittedName>
        <fullName evidence="7">Endo-1,4-beta-xylanase</fullName>
    </submittedName>
</protein>
<gene>
    <name evidence="7" type="ORF">GCM10008938_19340</name>
</gene>
<dbReference type="PANTHER" id="PTHR43772:SF2">
    <property type="entry name" value="PUTATIVE (AFU_ORTHOLOGUE AFUA_2G04480)-RELATED"/>
    <property type="match status" value="1"/>
</dbReference>
<evidence type="ECO:0000256" key="5">
    <source>
        <dbReference type="ARBA" id="ARBA00023295"/>
    </source>
</evidence>